<evidence type="ECO:0000313" key="5">
    <source>
        <dbReference type="EMBL" id="PMD31729.1"/>
    </source>
</evidence>
<keyword evidence="2" id="KW-0732">Signal</keyword>
<gene>
    <name evidence="5" type="ORF">L207DRAFT_610351</name>
</gene>
<dbReference type="OrthoDB" id="4657524at2759"/>
<feature type="chain" id="PRO_5014380161" evidence="2">
    <location>
        <begin position="17"/>
        <end position="344"/>
    </location>
</feature>
<reference evidence="5 6" key="1">
    <citation type="submission" date="2016-04" db="EMBL/GenBank/DDBJ databases">
        <title>A degradative enzymes factory behind the ericoid mycorrhizal symbiosis.</title>
        <authorList>
            <consortium name="DOE Joint Genome Institute"/>
            <person name="Martino E."/>
            <person name="Morin E."/>
            <person name="Grelet G."/>
            <person name="Kuo A."/>
            <person name="Kohler A."/>
            <person name="Daghino S."/>
            <person name="Barry K."/>
            <person name="Choi C."/>
            <person name="Cichocki N."/>
            <person name="Clum A."/>
            <person name="Copeland A."/>
            <person name="Hainaut M."/>
            <person name="Haridas S."/>
            <person name="Labutti K."/>
            <person name="Lindquist E."/>
            <person name="Lipzen A."/>
            <person name="Khouja H.-R."/>
            <person name="Murat C."/>
            <person name="Ohm R."/>
            <person name="Olson A."/>
            <person name="Spatafora J."/>
            <person name="Veneault-Fourrey C."/>
            <person name="Henrissat B."/>
            <person name="Grigoriev I."/>
            <person name="Martin F."/>
            <person name="Perotto S."/>
        </authorList>
    </citation>
    <scope>NUCLEOTIDE SEQUENCE [LARGE SCALE GENOMIC DNA]</scope>
    <source>
        <strain evidence="5 6">F</strain>
    </source>
</reference>
<dbReference type="EMBL" id="KZ613961">
    <property type="protein sequence ID" value="PMD31729.1"/>
    <property type="molecule type" value="Genomic_DNA"/>
</dbReference>
<dbReference type="Pfam" id="PF22799">
    <property type="entry name" value="PIR1-like_C"/>
    <property type="match status" value="1"/>
</dbReference>
<protein>
    <submittedName>
        <fullName evidence="5">Uncharacterized protein</fullName>
    </submittedName>
</protein>
<evidence type="ECO:0000256" key="1">
    <source>
        <dbReference type="SAM" id="MobiDB-lite"/>
    </source>
</evidence>
<feature type="compositionally biased region" description="Pro residues" evidence="1">
    <location>
        <begin position="146"/>
        <end position="172"/>
    </location>
</feature>
<dbReference type="PANTHER" id="PTHR39613">
    <property type="entry name" value="ANCHORED CELL WALL PROTEIN, PUTATIVE (AFU_ORTHOLOGUE AFUA_4G08960)-RELATED"/>
    <property type="match status" value="1"/>
</dbReference>
<name>A0A2J6QZR7_HYAVF</name>
<organism evidence="5 6">
    <name type="scientific">Hyaloscypha variabilis (strain UAMH 11265 / GT02V1 / F)</name>
    <name type="common">Meliniomyces variabilis</name>
    <dbReference type="NCBI Taxonomy" id="1149755"/>
    <lineage>
        <taxon>Eukaryota</taxon>
        <taxon>Fungi</taxon>
        <taxon>Dikarya</taxon>
        <taxon>Ascomycota</taxon>
        <taxon>Pezizomycotina</taxon>
        <taxon>Leotiomycetes</taxon>
        <taxon>Helotiales</taxon>
        <taxon>Hyaloscyphaceae</taxon>
        <taxon>Hyaloscypha</taxon>
        <taxon>Hyaloscypha variabilis</taxon>
    </lineage>
</organism>
<sequence length="344" mass="35884">MKYAVASLAFALSASAAILPRKPYTFTLTASGGQSGIVGQLDDGQNRVGGGHPTGTYSISNGQITDAQGRGCILTPPTSQFQCDEGAAPTGGFSINNGQVEYNGSPAFYACPASDIEYNIYTQPVAGQAKCVKIELTANGYGSGPSQPPGPPPQGPPAPPQQPPYAPPPPPGHNNECHGQTCSDHCPADLNGPYQYPHLTIPVSKSAPYTAYGTSYNGKVTPDISSIFNFDVPSSYTGMCSLVFLFPQQSQLETSSFTFSGDGNIAITQLSQVATQSTTYANQGSPALQLGSGSVAPGQDIVISTFSCPSGQTVSYEVSSVSGTKLEYFQDYNPRPIGLYIRSC</sequence>
<dbReference type="Pfam" id="PF09792">
    <property type="entry name" value="But2"/>
    <property type="match status" value="1"/>
</dbReference>
<dbReference type="PANTHER" id="PTHR39613:SF1">
    <property type="entry name" value="ANCHORED CELL WALL PROTEIN, PUTATIVE (AFU_ORTHOLOGUE AFUA_4G08960)-RELATED"/>
    <property type="match status" value="1"/>
</dbReference>
<feature type="signal peptide" evidence="2">
    <location>
        <begin position="1"/>
        <end position="16"/>
    </location>
</feature>
<evidence type="ECO:0000259" key="4">
    <source>
        <dbReference type="Pfam" id="PF22799"/>
    </source>
</evidence>
<dbReference type="STRING" id="1149755.A0A2J6QZR7"/>
<evidence type="ECO:0000313" key="6">
    <source>
        <dbReference type="Proteomes" id="UP000235786"/>
    </source>
</evidence>
<evidence type="ECO:0000259" key="3">
    <source>
        <dbReference type="Pfam" id="PF09792"/>
    </source>
</evidence>
<dbReference type="InterPro" id="IPR054508">
    <property type="entry name" value="PIR1-like_C"/>
</dbReference>
<evidence type="ECO:0000256" key="2">
    <source>
        <dbReference type="SAM" id="SignalP"/>
    </source>
</evidence>
<feature type="domain" description="Cell wall mannoprotein PIR1-like C-terminal" evidence="4">
    <location>
        <begin position="62"/>
        <end position="134"/>
    </location>
</feature>
<dbReference type="Proteomes" id="UP000235786">
    <property type="component" value="Unassembled WGS sequence"/>
</dbReference>
<keyword evidence="6" id="KW-1185">Reference proteome</keyword>
<dbReference type="InterPro" id="IPR018620">
    <property type="entry name" value="Ubiquitin3-bd_protein_But2_C"/>
</dbReference>
<feature type="region of interest" description="Disordered" evidence="1">
    <location>
        <begin position="140"/>
        <end position="176"/>
    </location>
</feature>
<feature type="domain" description="Ubiquitin 3 binding protein But2 C-terminal" evidence="3">
    <location>
        <begin position="195"/>
        <end position="334"/>
    </location>
</feature>
<accession>A0A2J6QZR7</accession>
<proteinExistence type="predicted"/>
<dbReference type="AlphaFoldDB" id="A0A2J6QZR7"/>